<feature type="region of interest" description="Disordered" evidence="1">
    <location>
        <begin position="122"/>
        <end position="201"/>
    </location>
</feature>
<evidence type="ECO:0000313" key="2">
    <source>
        <dbReference type="EMBL" id="MFC3861890.1"/>
    </source>
</evidence>
<gene>
    <name evidence="2" type="ORF">ACFOPQ_14070</name>
</gene>
<comment type="caution">
    <text evidence="2">The sequence shown here is derived from an EMBL/GenBank/DDBJ whole genome shotgun (WGS) entry which is preliminary data.</text>
</comment>
<feature type="compositionally biased region" description="Low complexity" evidence="1">
    <location>
        <begin position="151"/>
        <end position="160"/>
    </location>
</feature>
<sequence length="201" mass="21851">MDDLTSRPIKKTRLSDLLKGRSPHEATAILKRWDDAMLTVTYSIPDPDGKAFKVPTLAANGKKETREIPDELVEDLPELHEWIEAQALAAHLEVITNTGSFKDVPKELMSDPTMFRQLATARRKYLQSQKKKGAAAAKPRPEPGTSSPARSKTSTSGSKPTSEKQTDKQTDKPANKQTQSSTSTPPAAPGATDQSTPDTTA</sequence>
<proteinExistence type="predicted"/>
<evidence type="ECO:0000313" key="3">
    <source>
        <dbReference type="Proteomes" id="UP001595748"/>
    </source>
</evidence>
<name>A0ABV8A9V6_9DEIO</name>
<feature type="compositionally biased region" description="Basic and acidic residues" evidence="1">
    <location>
        <begin position="161"/>
        <end position="174"/>
    </location>
</feature>
<feature type="compositionally biased region" description="Polar residues" evidence="1">
    <location>
        <begin position="175"/>
        <end position="185"/>
    </location>
</feature>
<keyword evidence="3" id="KW-1185">Reference proteome</keyword>
<feature type="compositionally biased region" description="Polar residues" evidence="1">
    <location>
        <begin position="192"/>
        <end position="201"/>
    </location>
</feature>
<evidence type="ECO:0000256" key="1">
    <source>
        <dbReference type="SAM" id="MobiDB-lite"/>
    </source>
</evidence>
<protein>
    <submittedName>
        <fullName evidence="2">Uncharacterized protein</fullName>
    </submittedName>
</protein>
<dbReference type="EMBL" id="JBHRZF010000165">
    <property type="protein sequence ID" value="MFC3861890.1"/>
    <property type="molecule type" value="Genomic_DNA"/>
</dbReference>
<feature type="compositionally biased region" description="Basic residues" evidence="1">
    <location>
        <begin position="122"/>
        <end position="133"/>
    </location>
</feature>
<accession>A0ABV8A9V6</accession>
<dbReference type="Proteomes" id="UP001595748">
    <property type="component" value="Unassembled WGS sequence"/>
</dbReference>
<reference evidence="3" key="1">
    <citation type="journal article" date="2019" name="Int. J. Syst. Evol. Microbiol.">
        <title>The Global Catalogue of Microorganisms (GCM) 10K type strain sequencing project: providing services to taxonomists for standard genome sequencing and annotation.</title>
        <authorList>
            <consortium name="The Broad Institute Genomics Platform"/>
            <consortium name="The Broad Institute Genome Sequencing Center for Infectious Disease"/>
            <person name="Wu L."/>
            <person name="Ma J."/>
        </authorList>
    </citation>
    <scope>NUCLEOTIDE SEQUENCE [LARGE SCALE GENOMIC DNA]</scope>
    <source>
        <strain evidence="3">CCTCC AB 2013263</strain>
    </source>
</reference>
<organism evidence="2 3">
    <name type="scientific">Deinococcus antarcticus</name>
    <dbReference type="NCBI Taxonomy" id="1298767"/>
    <lineage>
        <taxon>Bacteria</taxon>
        <taxon>Thermotogati</taxon>
        <taxon>Deinococcota</taxon>
        <taxon>Deinococci</taxon>
        <taxon>Deinococcales</taxon>
        <taxon>Deinococcaceae</taxon>
        <taxon>Deinococcus</taxon>
    </lineage>
</organism>
<dbReference type="RefSeq" id="WP_380079232.1">
    <property type="nucleotide sequence ID" value="NZ_JBHRZF010000165.1"/>
</dbReference>